<evidence type="ECO:0000256" key="2">
    <source>
        <dbReference type="ARBA" id="ARBA00022801"/>
    </source>
</evidence>
<dbReference type="InterPro" id="IPR027417">
    <property type="entry name" value="P-loop_NTPase"/>
</dbReference>
<dbReference type="SUPFAM" id="SSF52540">
    <property type="entry name" value="P-loop containing nucleoside triphosphate hydrolases"/>
    <property type="match status" value="1"/>
</dbReference>
<dbReference type="AlphaFoldDB" id="A0A382GNG4"/>
<reference evidence="6" key="1">
    <citation type="submission" date="2018-05" db="EMBL/GenBank/DDBJ databases">
        <authorList>
            <person name="Lanie J.A."/>
            <person name="Ng W.-L."/>
            <person name="Kazmierczak K.M."/>
            <person name="Andrzejewski T.M."/>
            <person name="Davidsen T.M."/>
            <person name="Wayne K.J."/>
            <person name="Tettelin H."/>
            <person name="Glass J.I."/>
            <person name="Rusch D."/>
            <person name="Podicherti R."/>
            <person name="Tsui H.-C.T."/>
            <person name="Winkler M.E."/>
        </authorList>
    </citation>
    <scope>NUCLEOTIDE SEQUENCE</scope>
</reference>
<organism evidence="6">
    <name type="scientific">marine metagenome</name>
    <dbReference type="NCBI Taxonomy" id="408172"/>
    <lineage>
        <taxon>unclassified sequences</taxon>
        <taxon>metagenomes</taxon>
        <taxon>ecological metagenomes</taxon>
    </lineage>
</organism>
<dbReference type="GO" id="GO:0005524">
    <property type="term" value="F:ATP binding"/>
    <property type="evidence" value="ECO:0007669"/>
    <property type="project" value="UniProtKB-KW"/>
</dbReference>
<dbReference type="InterPro" id="IPR050615">
    <property type="entry name" value="ATP-dep_DNA_Helicase"/>
</dbReference>
<keyword evidence="4" id="KW-0067">ATP-binding</keyword>
<dbReference type="GO" id="GO:0004386">
    <property type="term" value="F:helicase activity"/>
    <property type="evidence" value="ECO:0007669"/>
    <property type="project" value="UniProtKB-KW"/>
</dbReference>
<dbReference type="GO" id="GO:0016787">
    <property type="term" value="F:hydrolase activity"/>
    <property type="evidence" value="ECO:0007669"/>
    <property type="project" value="UniProtKB-KW"/>
</dbReference>
<keyword evidence="3" id="KW-0347">Helicase</keyword>
<dbReference type="Gene3D" id="3.40.50.300">
    <property type="entry name" value="P-loop containing nucleotide triphosphate hydrolases"/>
    <property type="match status" value="1"/>
</dbReference>
<dbReference type="Pfam" id="PF00271">
    <property type="entry name" value="Helicase_C"/>
    <property type="match status" value="1"/>
</dbReference>
<keyword evidence="1" id="KW-0547">Nucleotide-binding</keyword>
<feature type="non-terminal residue" evidence="6">
    <location>
        <position position="1"/>
    </location>
</feature>
<feature type="domain" description="Helicase C-terminal" evidence="5">
    <location>
        <begin position="115"/>
        <end position="275"/>
    </location>
</feature>
<evidence type="ECO:0000256" key="4">
    <source>
        <dbReference type="ARBA" id="ARBA00022840"/>
    </source>
</evidence>
<sequence length="409" mass="45825">KTLIPYFGGVCYRYDFMKAIEDGVCAQPRVAFVAVPLSKEERSEYEDTEATLVTARQTLREIEDMPQSPFSAFLSAVSYLAEKDAGPNGKAAVAYLDAFSRRREIVAGSKTKYEVLNRFAPVMEGSNGTILFTQTVSAANNAITRLDPLLKIDLITGATGRNEREKLLNSLREGTLDVIAAPRVLDEGIDVPDANLGVVISASRTRRQMIQRMGRILRRKEIGSGARFVILFSRDTLEDPTANERDGFMEEIENISENSKIFDVDEYDKLTSYLEYAGPKILPDIRKIGPISDLDQIPDGIDPVEEYAWLSYLPWVEITERHREVWSNSPVKTVTPPYLEFDTPLLPKITKEKKARAKSERLSTGENPVKLFETDGGYILQCTGCGALSELTPFRWKALESVVECSCLW</sequence>
<evidence type="ECO:0000256" key="3">
    <source>
        <dbReference type="ARBA" id="ARBA00022806"/>
    </source>
</evidence>
<dbReference type="SMART" id="SM00490">
    <property type="entry name" value="HELICc"/>
    <property type="match status" value="1"/>
</dbReference>
<accession>A0A382GNG4</accession>
<dbReference type="PANTHER" id="PTHR11274">
    <property type="entry name" value="RAD25/XP-B DNA REPAIR HELICASE"/>
    <property type="match status" value="1"/>
</dbReference>
<keyword evidence="2" id="KW-0378">Hydrolase</keyword>
<evidence type="ECO:0000313" key="6">
    <source>
        <dbReference type="EMBL" id="SVB75701.1"/>
    </source>
</evidence>
<dbReference type="PROSITE" id="PS51194">
    <property type="entry name" value="HELICASE_CTER"/>
    <property type="match status" value="1"/>
</dbReference>
<dbReference type="InterPro" id="IPR001650">
    <property type="entry name" value="Helicase_C-like"/>
</dbReference>
<gene>
    <name evidence="6" type="ORF">METZ01_LOCUS228555</name>
</gene>
<protein>
    <recommendedName>
        <fullName evidence="5">Helicase C-terminal domain-containing protein</fullName>
    </recommendedName>
</protein>
<dbReference type="EMBL" id="UINC01056084">
    <property type="protein sequence ID" value="SVB75701.1"/>
    <property type="molecule type" value="Genomic_DNA"/>
</dbReference>
<evidence type="ECO:0000256" key="1">
    <source>
        <dbReference type="ARBA" id="ARBA00022741"/>
    </source>
</evidence>
<dbReference type="PANTHER" id="PTHR11274:SF0">
    <property type="entry name" value="GENERAL TRANSCRIPTION AND DNA REPAIR FACTOR IIH HELICASE SUBUNIT XPB"/>
    <property type="match status" value="1"/>
</dbReference>
<evidence type="ECO:0000259" key="5">
    <source>
        <dbReference type="PROSITE" id="PS51194"/>
    </source>
</evidence>
<proteinExistence type="predicted"/>
<name>A0A382GNG4_9ZZZZ</name>